<keyword evidence="3" id="KW-1185">Reference proteome</keyword>
<organism evidence="2 3">
    <name type="scientific">Larsenimonas rhizosphaerae</name>
    <dbReference type="NCBI Taxonomy" id="2944682"/>
    <lineage>
        <taxon>Bacteria</taxon>
        <taxon>Pseudomonadati</taxon>
        <taxon>Pseudomonadota</taxon>
        <taxon>Gammaproteobacteria</taxon>
        <taxon>Oceanospirillales</taxon>
        <taxon>Halomonadaceae</taxon>
        <taxon>Larsenimonas</taxon>
    </lineage>
</organism>
<dbReference type="InterPro" id="IPR041080">
    <property type="entry name" value="YcaO_C"/>
</dbReference>
<accession>A0AA41ZMD2</accession>
<reference evidence="2" key="1">
    <citation type="submission" date="2022-11" db="EMBL/GenBank/DDBJ databases">
        <title>Larsenimonas rhizosphaerae sp. nov., isolated from a tidal mudflat.</title>
        <authorList>
            <person name="Lee S.D."/>
            <person name="Kim I.S."/>
        </authorList>
    </citation>
    <scope>NUCLEOTIDE SEQUENCE</scope>
    <source>
        <strain evidence="2">GH2-1</strain>
    </source>
</reference>
<evidence type="ECO:0000313" key="2">
    <source>
        <dbReference type="EMBL" id="MCX2523530.1"/>
    </source>
</evidence>
<dbReference type="NCBIfam" id="TIGR00702">
    <property type="entry name" value="YcaO-type kinase domain"/>
    <property type="match status" value="1"/>
</dbReference>
<dbReference type="EMBL" id="JAPIVE010000001">
    <property type="protein sequence ID" value="MCX2523530.1"/>
    <property type="molecule type" value="Genomic_DNA"/>
</dbReference>
<evidence type="ECO:0000259" key="1">
    <source>
        <dbReference type="PROSITE" id="PS51664"/>
    </source>
</evidence>
<sequence>MTQTFATGKDSALEQAIASMQQALRSLGFAVEETHWLNPIPHAWSVRIQDAHCPQIAASGRGSTRNAALASACGELLERLSTRYLWAHTYLTPVLEHFDYIHQPDERWLSVDRDDQTWPEQLMDPPCRATYNPHRHISLMALVDSHGDIGRGICMLPFIRQRDGHRIWFPVSLLAHQFESIGMASGNSREEAQIQAMSEILEHTIKARILRESMTLPAVPDEVINRYPNISAGIDALRAAGLTPRVLDGSLGGRYPVMCLALQNPNDGGLCAAFAAHPCMEIALERTLTGLLEGRRIEQLDGFPAPGSVSDQSILTDNMKRHVIPADGHLSWALLSDTPDTPFVDWNDDRDDSARCRDLMTLIHQEGTDVYILESTHLGIYTCRIIAPGISDVEPPDHVAKGHHRLILAHRATLFNLPGAPRSAWHAFLEDLETADISDQRPVLDWAGIIADPGTAWERLRTGELKLWLALALGYQKEGLKYIRDILATSALMPTDKGRLRALQDVLELNLNAGSLEAYRAALNSYHGEALVEEAEELLDGVTVFPDLDVMDPCRPTEAHGRFLDAYARVLLSQAVK</sequence>
<dbReference type="InterPro" id="IPR003776">
    <property type="entry name" value="YcaO-like_dom"/>
</dbReference>
<feature type="domain" description="YcaO" evidence="1">
    <location>
        <begin position="60"/>
        <end position="430"/>
    </location>
</feature>
<dbReference type="Pfam" id="PF02624">
    <property type="entry name" value="YcaO"/>
    <property type="match status" value="1"/>
</dbReference>
<dbReference type="Pfam" id="PF18381">
    <property type="entry name" value="YcaO_C"/>
    <property type="match status" value="1"/>
</dbReference>
<evidence type="ECO:0000313" key="3">
    <source>
        <dbReference type="Proteomes" id="UP001165678"/>
    </source>
</evidence>
<dbReference type="Proteomes" id="UP001165678">
    <property type="component" value="Unassembled WGS sequence"/>
</dbReference>
<name>A0AA41ZMD2_9GAMM</name>
<dbReference type="PANTHER" id="PTHR37809">
    <property type="entry name" value="RIBOSOMAL PROTEIN S12 METHYLTHIOTRANSFERASE ACCESSORY FACTOR YCAO"/>
    <property type="match status" value="1"/>
</dbReference>
<comment type="caution">
    <text evidence="2">The sequence shown here is derived from an EMBL/GenBank/DDBJ whole genome shotgun (WGS) entry which is preliminary data.</text>
</comment>
<protein>
    <submittedName>
        <fullName evidence="2">YcaO-like family protein</fullName>
    </submittedName>
</protein>
<gene>
    <name evidence="2" type="ORF">OQ287_04690</name>
</gene>
<dbReference type="Gene3D" id="3.30.1330.230">
    <property type="match status" value="1"/>
</dbReference>
<dbReference type="PROSITE" id="PS51664">
    <property type="entry name" value="YCAO"/>
    <property type="match status" value="1"/>
</dbReference>
<proteinExistence type="predicted"/>
<dbReference type="PANTHER" id="PTHR37809:SF1">
    <property type="entry name" value="RIBOSOMAL PROTEIN S12 METHYLTHIOTRANSFERASE ACCESSORY FACTOR YCAO"/>
    <property type="match status" value="1"/>
</dbReference>
<dbReference type="AlphaFoldDB" id="A0AA41ZMD2"/>
<dbReference type="RefSeq" id="WP_250937150.1">
    <property type="nucleotide sequence ID" value="NZ_JAMLJK010000001.1"/>
</dbReference>